<dbReference type="Pfam" id="PF18029">
    <property type="entry name" value="Glyoxalase_6"/>
    <property type="match status" value="2"/>
</dbReference>
<dbReference type="PROSITE" id="PS51819">
    <property type="entry name" value="VOC"/>
    <property type="match status" value="3"/>
</dbReference>
<proteinExistence type="predicted"/>
<accession>A0ABW4EMT3</accession>
<dbReference type="PANTHER" id="PTHR33993">
    <property type="entry name" value="GLYOXALASE-RELATED"/>
    <property type="match status" value="1"/>
</dbReference>
<dbReference type="Proteomes" id="UP001597114">
    <property type="component" value="Unassembled WGS sequence"/>
</dbReference>
<feature type="domain" description="VOC" evidence="1">
    <location>
        <begin position="63"/>
        <end position="188"/>
    </location>
</feature>
<dbReference type="Gene3D" id="3.30.720.120">
    <property type="match status" value="1"/>
</dbReference>
<dbReference type="Gene3D" id="3.30.720.110">
    <property type="match status" value="1"/>
</dbReference>
<organism evidence="2 3">
    <name type="scientific">Pseudonocardia yunnanensis</name>
    <dbReference type="NCBI Taxonomy" id="58107"/>
    <lineage>
        <taxon>Bacteria</taxon>
        <taxon>Bacillati</taxon>
        <taxon>Actinomycetota</taxon>
        <taxon>Actinomycetes</taxon>
        <taxon>Pseudonocardiales</taxon>
        <taxon>Pseudonocardiaceae</taxon>
        <taxon>Pseudonocardia</taxon>
    </lineage>
</organism>
<dbReference type="InterPro" id="IPR052164">
    <property type="entry name" value="Anthracycline_SecMetBiosynth"/>
</dbReference>
<dbReference type="SUPFAM" id="SSF54593">
    <property type="entry name" value="Glyoxalase/Bleomycin resistance protein/Dihydroxybiphenyl dioxygenase"/>
    <property type="match status" value="3"/>
</dbReference>
<protein>
    <submittedName>
        <fullName evidence="2">VOC family protein</fullName>
    </submittedName>
</protein>
<feature type="domain" description="VOC" evidence="1">
    <location>
        <begin position="317"/>
        <end position="427"/>
    </location>
</feature>
<evidence type="ECO:0000313" key="2">
    <source>
        <dbReference type="EMBL" id="MFD1516733.1"/>
    </source>
</evidence>
<gene>
    <name evidence="2" type="ORF">ACFSJD_04490</name>
</gene>
<dbReference type="Pfam" id="PF00903">
    <property type="entry name" value="Glyoxalase"/>
    <property type="match status" value="1"/>
</dbReference>
<dbReference type="InterPro" id="IPR041581">
    <property type="entry name" value="Glyoxalase_6"/>
</dbReference>
<reference evidence="3" key="1">
    <citation type="journal article" date="2019" name="Int. J. Syst. Evol. Microbiol.">
        <title>The Global Catalogue of Microorganisms (GCM) 10K type strain sequencing project: providing services to taxonomists for standard genome sequencing and annotation.</title>
        <authorList>
            <consortium name="The Broad Institute Genomics Platform"/>
            <consortium name="The Broad Institute Genome Sequencing Center for Infectious Disease"/>
            <person name="Wu L."/>
            <person name="Ma J."/>
        </authorList>
    </citation>
    <scope>NUCLEOTIDE SEQUENCE [LARGE SCALE GENOMIC DNA]</scope>
    <source>
        <strain evidence="3">CCM 7043</strain>
    </source>
</reference>
<evidence type="ECO:0000259" key="1">
    <source>
        <dbReference type="PROSITE" id="PS51819"/>
    </source>
</evidence>
<dbReference type="RefSeq" id="WP_344725618.1">
    <property type="nucleotide sequence ID" value="NZ_BAAAUS010000034.1"/>
</dbReference>
<comment type="caution">
    <text evidence="2">The sequence shown here is derived from an EMBL/GenBank/DDBJ whole genome shotgun (WGS) entry which is preliminary data.</text>
</comment>
<dbReference type="InterPro" id="IPR029068">
    <property type="entry name" value="Glyas_Bleomycin-R_OHBP_Dase"/>
</dbReference>
<name>A0ABW4EMT3_9PSEU</name>
<dbReference type="InterPro" id="IPR037523">
    <property type="entry name" value="VOC_core"/>
</dbReference>
<dbReference type="InterPro" id="IPR004360">
    <property type="entry name" value="Glyas_Fos-R_dOase_dom"/>
</dbReference>
<dbReference type="PANTHER" id="PTHR33993:SF14">
    <property type="entry name" value="GB|AAF24581.1"/>
    <property type="match status" value="1"/>
</dbReference>
<evidence type="ECO:0000313" key="3">
    <source>
        <dbReference type="Proteomes" id="UP001597114"/>
    </source>
</evidence>
<feature type="domain" description="VOC" evidence="1">
    <location>
        <begin position="196"/>
        <end position="304"/>
    </location>
</feature>
<sequence>MTDAFDALRIPDAPASPDLEFASGLRARIEGALLAPREVPMSVTEATTTDVAAPSQPPSRPPTQHTITPYLAAADARAAVDFYVDAFGAVQRGEPIEMPDGRIGHVEIELGDSVLMLADEYPELDLLAPVTRGGPSQSLRLEVADPDAVVQRAVAAGGVLERPVADSPHGRGGVVRDPSGHRWMVSREAPSAAAPRPGDVVYTSLWTDDVERAERFYGAVLGWVTARGYGSQERQVTNAGTRLGLSGGHARPTAMLCYAVPDVDAAVAVVRAAGGTAGDPTDEPHGRVADCVDDMGVPFALWTGASAPASAPEARPAIAHLVVRTPDARRARAFYGTVLGWGFAPARVPDGWNVRAAGRDPWPRTSIWGGHSEDAAVVPAFTVADLAAAVHTVREAGGTSTEPERRRFGTVAECRDDQGGRFQLVER</sequence>
<dbReference type="EMBL" id="JBHUCO010000005">
    <property type="protein sequence ID" value="MFD1516733.1"/>
    <property type="molecule type" value="Genomic_DNA"/>
</dbReference>
<keyword evidence="3" id="KW-1185">Reference proteome</keyword>
<dbReference type="Gene3D" id="3.10.180.10">
    <property type="entry name" value="2,3-Dihydroxybiphenyl 1,2-Dioxygenase, domain 1"/>
    <property type="match status" value="2"/>
</dbReference>
<dbReference type="CDD" id="cd07246">
    <property type="entry name" value="VOC_like"/>
    <property type="match status" value="1"/>
</dbReference>